<evidence type="ECO:0000256" key="11">
    <source>
        <dbReference type="ARBA" id="ARBA00044668"/>
    </source>
</evidence>
<feature type="transmembrane region" description="Helical" evidence="15">
    <location>
        <begin position="209"/>
        <end position="231"/>
    </location>
</feature>
<keyword evidence="14" id="KW-0813">Transport</keyword>
<dbReference type="SUPFAM" id="SSF103473">
    <property type="entry name" value="MFS general substrate transporter"/>
    <property type="match status" value="1"/>
</dbReference>
<comment type="catalytic activity">
    <reaction evidence="11">
        <text>D-glucosamine(out) = D-glucosamine(in)</text>
        <dbReference type="Rhea" id="RHEA:78423"/>
        <dbReference type="ChEBI" id="CHEBI:58723"/>
    </reaction>
    <physiologicalReaction direction="left-to-right" evidence="11">
        <dbReference type="Rhea" id="RHEA:78424"/>
    </physiologicalReaction>
</comment>
<keyword evidence="18" id="KW-1185">Reference proteome</keyword>
<evidence type="ECO:0000256" key="15">
    <source>
        <dbReference type="SAM" id="Phobius"/>
    </source>
</evidence>
<evidence type="ECO:0000256" key="6">
    <source>
        <dbReference type="ARBA" id="ARBA00023136"/>
    </source>
</evidence>
<keyword evidence="6 15" id="KW-0472">Membrane</keyword>
<evidence type="ECO:0000256" key="14">
    <source>
        <dbReference type="RuleBase" id="RU003346"/>
    </source>
</evidence>
<dbReference type="Proteomes" id="UP001642464">
    <property type="component" value="Unassembled WGS sequence"/>
</dbReference>
<evidence type="ECO:0000256" key="9">
    <source>
        <dbReference type="ARBA" id="ARBA00044656"/>
    </source>
</evidence>
<feature type="transmembrane region" description="Helical" evidence="15">
    <location>
        <begin position="330"/>
        <end position="353"/>
    </location>
</feature>
<evidence type="ECO:0000313" key="17">
    <source>
        <dbReference type="EMBL" id="CAK9082460.1"/>
    </source>
</evidence>
<feature type="transmembrane region" description="Helical" evidence="15">
    <location>
        <begin position="152"/>
        <end position="168"/>
    </location>
</feature>
<dbReference type="PANTHER" id="PTHR48022:SF2">
    <property type="entry name" value="PLASTIDIC GLUCOSE TRANSPORTER 4"/>
    <property type="match status" value="1"/>
</dbReference>
<feature type="transmembrane region" description="Helical" evidence="15">
    <location>
        <begin position="399"/>
        <end position="422"/>
    </location>
</feature>
<reference evidence="17 18" key="1">
    <citation type="submission" date="2024-02" db="EMBL/GenBank/DDBJ databases">
        <authorList>
            <person name="Chen Y."/>
            <person name="Shah S."/>
            <person name="Dougan E. K."/>
            <person name="Thang M."/>
            <person name="Chan C."/>
        </authorList>
    </citation>
    <scope>NUCLEOTIDE SEQUENCE [LARGE SCALE GENOMIC DNA]</scope>
</reference>
<comment type="subunit">
    <text evidence="3">Homodimer.</text>
</comment>
<evidence type="ECO:0000256" key="13">
    <source>
        <dbReference type="ARBA" id="ARBA00044780"/>
    </source>
</evidence>
<dbReference type="InterPro" id="IPR020846">
    <property type="entry name" value="MFS_dom"/>
</dbReference>
<evidence type="ECO:0000313" key="18">
    <source>
        <dbReference type="Proteomes" id="UP001642464"/>
    </source>
</evidence>
<keyword evidence="5 15" id="KW-1133">Transmembrane helix</keyword>
<dbReference type="InterPro" id="IPR036259">
    <property type="entry name" value="MFS_trans_sf"/>
</dbReference>
<evidence type="ECO:0000256" key="8">
    <source>
        <dbReference type="ARBA" id="ARBA00044648"/>
    </source>
</evidence>
<dbReference type="InterPro" id="IPR005829">
    <property type="entry name" value="Sugar_transporter_CS"/>
</dbReference>
<dbReference type="InterPro" id="IPR005828">
    <property type="entry name" value="MFS_sugar_transport-like"/>
</dbReference>
<organism evidence="17 18">
    <name type="scientific">Durusdinium trenchii</name>
    <dbReference type="NCBI Taxonomy" id="1381693"/>
    <lineage>
        <taxon>Eukaryota</taxon>
        <taxon>Sar</taxon>
        <taxon>Alveolata</taxon>
        <taxon>Dinophyceae</taxon>
        <taxon>Suessiales</taxon>
        <taxon>Symbiodiniaceae</taxon>
        <taxon>Durusdinium</taxon>
    </lineage>
</organism>
<dbReference type="PROSITE" id="PS50850">
    <property type="entry name" value="MFS"/>
    <property type="match status" value="1"/>
</dbReference>
<dbReference type="PANTHER" id="PTHR48022">
    <property type="entry name" value="PLASTIDIC GLUCOSE TRANSPORTER 4"/>
    <property type="match status" value="1"/>
</dbReference>
<evidence type="ECO:0000256" key="2">
    <source>
        <dbReference type="ARBA" id="ARBA00010992"/>
    </source>
</evidence>
<feature type="transmembrane region" description="Helical" evidence="15">
    <location>
        <begin position="294"/>
        <end position="318"/>
    </location>
</feature>
<dbReference type="PROSITE" id="PS00216">
    <property type="entry name" value="SUGAR_TRANSPORT_1"/>
    <property type="match status" value="1"/>
</dbReference>
<dbReference type="NCBIfam" id="TIGR00879">
    <property type="entry name" value="SP"/>
    <property type="match status" value="1"/>
</dbReference>
<feature type="transmembrane region" description="Helical" evidence="15">
    <location>
        <begin position="464"/>
        <end position="483"/>
    </location>
</feature>
<feature type="transmembrane region" description="Helical" evidence="15">
    <location>
        <begin position="94"/>
        <end position="115"/>
    </location>
</feature>
<protein>
    <recommendedName>
        <fullName evidence="13">Hexose transporter 1</fullName>
    </recommendedName>
</protein>
<evidence type="ECO:0000256" key="3">
    <source>
        <dbReference type="ARBA" id="ARBA00011738"/>
    </source>
</evidence>
<dbReference type="EMBL" id="CAXAMM010038962">
    <property type="protein sequence ID" value="CAK9082460.1"/>
    <property type="molecule type" value="Genomic_DNA"/>
</dbReference>
<gene>
    <name evidence="17" type="ORF">SCF082_LOCUS39184</name>
</gene>
<dbReference type="PROSITE" id="PS00217">
    <property type="entry name" value="SUGAR_TRANSPORT_2"/>
    <property type="match status" value="1"/>
</dbReference>
<comment type="catalytic activity">
    <reaction evidence="10">
        <text>D-mannose(out) = D-mannose(in)</text>
        <dbReference type="Rhea" id="RHEA:78391"/>
        <dbReference type="ChEBI" id="CHEBI:4208"/>
    </reaction>
    <physiologicalReaction direction="left-to-right" evidence="10">
        <dbReference type="Rhea" id="RHEA:78392"/>
    </physiologicalReaction>
</comment>
<comment type="catalytic activity">
    <reaction evidence="9">
        <text>D-xylose(out) = D-xylose(in)</text>
        <dbReference type="Rhea" id="RHEA:78427"/>
        <dbReference type="ChEBI" id="CHEBI:53455"/>
    </reaction>
    <physiologicalReaction direction="left-to-right" evidence="9">
        <dbReference type="Rhea" id="RHEA:78428"/>
    </physiologicalReaction>
</comment>
<feature type="domain" description="Major facilitator superfamily (MFS) profile" evidence="16">
    <location>
        <begin position="49"/>
        <end position="488"/>
    </location>
</feature>
<comment type="subcellular location">
    <subcellularLocation>
        <location evidence="1">Membrane</location>
        <topology evidence="1">Multi-pass membrane protein</topology>
    </subcellularLocation>
</comment>
<comment type="caution">
    <text evidence="17">The sequence shown here is derived from an EMBL/GenBank/DDBJ whole genome shotgun (WGS) entry which is preliminary data.</text>
</comment>
<evidence type="ECO:0000256" key="7">
    <source>
        <dbReference type="ARBA" id="ARBA00044637"/>
    </source>
</evidence>
<dbReference type="PRINTS" id="PR00171">
    <property type="entry name" value="SUGRTRNSPORT"/>
</dbReference>
<evidence type="ECO:0000256" key="4">
    <source>
        <dbReference type="ARBA" id="ARBA00022692"/>
    </source>
</evidence>
<feature type="transmembrane region" description="Helical" evidence="15">
    <location>
        <begin position="122"/>
        <end position="140"/>
    </location>
</feature>
<evidence type="ECO:0000256" key="12">
    <source>
        <dbReference type="ARBA" id="ARBA00044710"/>
    </source>
</evidence>
<proteinExistence type="inferred from homology"/>
<comment type="catalytic activity">
    <reaction evidence="7">
        <text>D-galactose(in) = D-galactose(out)</text>
        <dbReference type="Rhea" id="RHEA:34915"/>
        <dbReference type="ChEBI" id="CHEBI:4139"/>
    </reaction>
    <physiologicalReaction direction="right-to-left" evidence="7">
        <dbReference type="Rhea" id="RHEA:34917"/>
    </physiologicalReaction>
</comment>
<dbReference type="Pfam" id="PF00083">
    <property type="entry name" value="Sugar_tr"/>
    <property type="match status" value="1"/>
</dbReference>
<keyword evidence="4 15" id="KW-0812">Transmembrane</keyword>
<feature type="transmembrane region" description="Helical" evidence="15">
    <location>
        <begin position="180"/>
        <end position="203"/>
    </location>
</feature>
<dbReference type="Gene3D" id="1.20.1250.20">
    <property type="entry name" value="MFS general substrate transporter like domains"/>
    <property type="match status" value="1"/>
</dbReference>
<accession>A0ABP0Q617</accession>
<dbReference type="InterPro" id="IPR003663">
    <property type="entry name" value="Sugar/inositol_transpt"/>
</dbReference>
<evidence type="ECO:0000256" key="1">
    <source>
        <dbReference type="ARBA" id="ARBA00004141"/>
    </source>
</evidence>
<evidence type="ECO:0000259" key="16">
    <source>
        <dbReference type="PROSITE" id="PS50850"/>
    </source>
</evidence>
<comment type="similarity">
    <text evidence="2 14">Belongs to the major facilitator superfamily. Sugar transporter (TC 2.A.1.1) family.</text>
</comment>
<evidence type="ECO:0000256" key="5">
    <source>
        <dbReference type="ARBA" id="ARBA00022989"/>
    </source>
</evidence>
<evidence type="ECO:0000256" key="10">
    <source>
        <dbReference type="ARBA" id="ARBA00044662"/>
    </source>
</evidence>
<sequence>MTYSDLPHDDELPFEEVRATLTKMQFTDEELLQEQIVGGSGSKTFVVLVAAFAALGGFLFGLDLGYISGVESMASFSQDVLSGEEIESLEKGTVTGIFAIGAVVAAFPAVISCIVDRVGRKGCMVLGGLTFCLGAAIQGWAPNLNTMLCGRFIAGASVGLLSANVPLYQGEIAPPENRGAIVALYQLAITMGIMLAFWMNYWLQPLQHGWRYSILLQLIPGGIFAAGASFMPQSPRWLVSRRRYKAALDILRRIRGKHEDVRMELVATYKEYRRERATGKANYVELFTGSNGKVLLIGIVLQLLQQLCGLNVFMYYGPTVFKKIFHAPRASFLFAALSGLVNFLSTFPALCLVDRLGRTTLLCASALGMAICCADLRQVGDACFSSSQDDSCGPVSKYAMAGAIFLDIFNYAYGWGPVVWIYCAEIFSLKYKTKSNGLTTDANWVGNFLIGFAPPWLMEKIGFKTFWIFAAVNLLGVALSCVLPETKGKSLEEIQELFHSWLHKGEELPGDLFLCADESDEGDVSESDSSSDL</sequence>
<dbReference type="InterPro" id="IPR050360">
    <property type="entry name" value="MFS_Sugar_Transporters"/>
</dbReference>
<comment type="catalytic activity">
    <reaction evidence="12">
        <text>D-fructose(out) = D-fructose(in)</text>
        <dbReference type="Rhea" id="RHEA:60372"/>
        <dbReference type="ChEBI" id="CHEBI:37721"/>
    </reaction>
    <physiologicalReaction direction="left-to-right" evidence="12">
        <dbReference type="Rhea" id="RHEA:60373"/>
    </physiologicalReaction>
</comment>
<name>A0ABP0Q617_9DINO</name>
<feature type="transmembrane region" description="Helical" evidence="15">
    <location>
        <begin position="45"/>
        <end position="67"/>
    </location>
</feature>
<comment type="catalytic activity">
    <reaction evidence="8">
        <text>D-glucose(out) = D-glucose(in)</text>
        <dbReference type="Rhea" id="RHEA:60376"/>
        <dbReference type="ChEBI" id="CHEBI:4167"/>
    </reaction>
    <physiologicalReaction direction="left-to-right" evidence="8">
        <dbReference type="Rhea" id="RHEA:60377"/>
    </physiologicalReaction>
</comment>